<proteinExistence type="predicted"/>
<keyword evidence="1" id="KW-0853">WD repeat</keyword>
<dbReference type="SMART" id="SM00320">
    <property type="entry name" value="WD40"/>
    <property type="match status" value="6"/>
</dbReference>
<dbReference type="InterPro" id="IPR036322">
    <property type="entry name" value="WD40_repeat_dom_sf"/>
</dbReference>
<feature type="region of interest" description="Disordered" evidence="2">
    <location>
        <begin position="44"/>
        <end position="122"/>
    </location>
</feature>
<comment type="caution">
    <text evidence="3">The sequence shown here is derived from an EMBL/GenBank/DDBJ whole genome shotgun (WGS) entry which is preliminary data.</text>
</comment>
<dbReference type="Pfam" id="PF00400">
    <property type="entry name" value="WD40"/>
    <property type="match status" value="3"/>
</dbReference>
<dbReference type="PANTHER" id="PTHR44566">
    <property type="entry name" value="TRANSDUCIN/WD40 REPEAT-LIKE SUPERFAMILY PROTEIN"/>
    <property type="match status" value="1"/>
</dbReference>
<evidence type="ECO:0000256" key="1">
    <source>
        <dbReference type="PROSITE-ProRule" id="PRU00221"/>
    </source>
</evidence>
<dbReference type="InterPro" id="IPR015943">
    <property type="entry name" value="WD40/YVTN_repeat-like_dom_sf"/>
</dbReference>
<reference evidence="3" key="1">
    <citation type="submission" date="2022-07" db="EMBL/GenBank/DDBJ databases">
        <authorList>
            <person name="Macas J."/>
            <person name="Novak P."/>
            <person name="Neumann P."/>
        </authorList>
    </citation>
    <scope>NUCLEOTIDE SEQUENCE</scope>
</reference>
<name>A0AAV0DVI6_9ASTE</name>
<feature type="repeat" description="WD" evidence="1">
    <location>
        <begin position="241"/>
        <end position="283"/>
    </location>
</feature>
<dbReference type="PROSITE" id="PS50294">
    <property type="entry name" value="WD_REPEATS_REGION"/>
    <property type="match status" value="1"/>
</dbReference>
<dbReference type="EMBL" id="CAMAPF010000168">
    <property type="protein sequence ID" value="CAH9110322.1"/>
    <property type="molecule type" value="Genomic_DNA"/>
</dbReference>
<feature type="repeat" description="WD" evidence="1">
    <location>
        <begin position="155"/>
        <end position="189"/>
    </location>
</feature>
<dbReference type="PANTHER" id="PTHR44566:SF1">
    <property type="entry name" value="WD REPEAT-CONTAINING PROTEIN 25"/>
    <property type="match status" value="1"/>
</dbReference>
<dbReference type="AlphaFoldDB" id="A0AAV0DVI6"/>
<dbReference type="SUPFAM" id="SSF50978">
    <property type="entry name" value="WD40 repeat-like"/>
    <property type="match status" value="1"/>
</dbReference>
<accession>A0AAV0DVI6</accession>
<dbReference type="PROSITE" id="PS50082">
    <property type="entry name" value="WD_REPEATS_2"/>
    <property type="match status" value="2"/>
</dbReference>
<dbReference type="InterPro" id="IPR001680">
    <property type="entry name" value="WD40_rpt"/>
</dbReference>
<dbReference type="InterPro" id="IPR053053">
    <property type="entry name" value="WD_repeat_protein"/>
</dbReference>
<sequence length="456" mass="50670">MVSCSERSSESGGGPLRYCRHMDLLSKAYSSSFDEDDDVHVQAERNTLRWNPQKRARLEPSNRGFKSVPVVHPNDASNPPSESPLPGRYISKRERSASVSASRDSSPNQPPSHTSPAMGPISAVDLPQNILSALKHQSNINKRFIQMPERLTVALDGHSRSVNTVHWSRSHSHLLASAGMDQTVCIWSVWSKGNKKVRVFTHHTAAVKDVKWSHNGLSVLSCGYDCSSRLTDVEKGVETQIFKEDQVVGVVKFHPYNFNLFMSGGSRGGLKLWDVRTGKVVHQYKKNLGPILDVEFTVDGKQLISSSDVSGSNISENSIIIWDISREIPLSNQVYSEAYTCPSIRCHPSDAYFIAQSNGNYIAIFSTSPPFRLDKYKRYESHSVTGFPIKCNFNLDGTIIVSGSSDGYIYFYNSKSGHLNKKIKAYDEACIDAVFHPVMPNVVASCSWNGEVSVFE</sequence>
<dbReference type="Proteomes" id="UP001152523">
    <property type="component" value="Unassembled WGS sequence"/>
</dbReference>
<gene>
    <name evidence="3" type="ORF">CEPIT_LOCUS19097</name>
</gene>
<evidence type="ECO:0000313" key="3">
    <source>
        <dbReference type="EMBL" id="CAH9110322.1"/>
    </source>
</evidence>
<evidence type="ECO:0000256" key="2">
    <source>
        <dbReference type="SAM" id="MobiDB-lite"/>
    </source>
</evidence>
<organism evidence="3 4">
    <name type="scientific">Cuscuta epithymum</name>
    <dbReference type="NCBI Taxonomy" id="186058"/>
    <lineage>
        <taxon>Eukaryota</taxon>
        <taxon>Viridiplantae</taxon>
        <taxon>Streptophyta</taxon>
        <taxon>Embryophyta</taxon>
        <taxon>Tracheophyta</taxon>
        <taxon>Spermatophyta</taxon>
        <taxon>Magnoliopsida</taxon>
        <taxon>eudicotyledons</taxon>
        <taxon>Gunneridae</taxon>
        <taxon>Pentapetalae</taxon>
        <taxon>asterids</taxon>
        <taxon>lamiids</taxon>
        <taxon>Solanales</taxon>
        <taxon>Convolvulaceae</taxon>
        <taxon>Cuscuteae</taxon>
        <taxon>Cuscuta</taxon>
        <taxon>Cuscuta subgen. Cuscuta</taxon>
    </lineage>
</organism>
<dbReference type="Gene3D" id="2.130.10.10">
    <property type="entry name" value="YVTN repeat-like/Quinoprotein amine dehydrogenase"/>
    <property type="match status" value="1"/>
</dbReference>
<feature type="compositionally biased region" description="Low complexity" evidence="2">
    <location>
        <begin position="97"/>
        <end position="106"/>
    </location>
</feature>
<evidence type="ECO:0000313" key="4">
    <source>
        <dbReference type="Proteomes" id="UP001152523"/>
    </source>
</evidence>
<keyword evidence="4" id="KW-1185">Reference proteome</keyword>
<protein>
    <submittedName>
        <fullName evidence="3">Uncharacterized protein</fullName>
    </submittedName>
</protein>